<dbReference type="AlphaFoldDB" id="A0A8I1MI66"/>
<sequence>MKNLYSYLSSGAHPKTQSISHILRDNFVLAGNYDKKFTEYAFLMILRTIDEFVEDLLDIIHKQHNFDLEDLHSKHSNRKLSEDEELFILAVGQYSILVERLNEFQCHIDSEAN</sequence>
<evidence type="ECO:0000313" key="3">
    <source>
        <dbReference type="Proteomes" id="UP000664578"/>
    </source>
</evidence>
<dbReference type="RefSeq" id="WP_206783102.1">
    <property type="nucleotide sequence ID" value="NZ_JAEMWV010000012.1"/>
</dbReference>
<dbReference type="Proteomes" id="UP000664578">
    <property type="component" value="Unassembled WGS sequence"/>
</dbReference>
<evidence type="ECO:0000313" key="2">
    <source>
        <dbReference type="EMBL" id="MDW8517038.1"/>
    </source>
</evidence>
<dbReference type="EMBL" id="JAEMWV010000012">
    <property type="protein sequence ID" value="MBN8253632.1"/>
    <property type="molecule type" value="Genomic_DNA"/>
</dbReference>
<keyword evidence="4" id="KW-1185">Reference proteome</keyword>
<evidence type="ECO:0000313" key="1">
    <source>
        <dbReference type="EMBL" id="MBN8253632.1"/>
    </source>
</evidence>
<accession>A0A8I1MI66</accession>
<protein>
    <submittedName>
        <fullName evidence="1">Uncharacterized protein</fullName>
    </submittedName>
</protein>
<dbReference type="EMBL" id="JAWUZT010000037">
    <property type="protein sequence ID" value="MDW8517038.1"/>
    <property type="molecule type" value="Genomic_DNA"/>
</dbReference>
<organism evidence="1 3">
    <name type="scientific">Priestia flexa</name>
    <dbReference type="NCBI Taxonomy" id="86664"/>
    <lineage>
        <taxon>Bacteria</taxon>
        <taxon>Bacillati</taxon>
        <taxon>Bacillota</taxon>
        <taxon>Bacilli</taxon>
        <taxon>Bacillales</taxon>
        <taxon>Bacillaceae</taxon>
        <taxon>Priestia</taxon>
    </lineage>
</organism>
<reference evidence="1" key="1">
    <citation type="submission" date="2020-12" db="EMBL/GenBank/DDBJ databases">
        <title>PHA producing bacteria isolated from mangrove.</title>
        <authorList>
            <person name="Zheng W."/>
            <person name="Yu S."/>
            <person name="Huang Y."/>
        </authorList>
    </citation>
    <scope>NUCLEOTIDE SEQUENCE</scope>
    <source>
        <strain evidence="1">GN22-4</strain>
    </source>
</reference>
<evidence type="ECO:0000313" key="4">
    <source>
        <dbReference type="Proteomes" id="UP001284771"/>
    </source>
</evidence>
<gene>
    <name evidence="1" type="ORF">JF537_18940</name>
    <name evidence="2" type="ORF">RIB56_12940</name>
</gene>
<comment type="caution">
    <text evidence="1">The sequence shown here is derived from an EMBL/GenBank/DDBJ whole genome shotgun (WGS) entry which is preliminary data.</text>
</comment>
<reference evidence="4" key="2">
    <citation type="submission" date="2023-07" db="EMBL/GenBank/DDBJ databases">
        <title>Draft genomic sequences of Priestia flexa CCM isolated from the soil of an abandoned mine contaminated by free cyanide in the high Andean zone of Tacna, Peru.</title>
        <authorList>
            <person name="Caceda Quiroz C.J."/>
            <person name="Maraza Chooque G.J."/>
            <person name="Fora Quispe G.L."/>
            <person name="Carpio Mamani M."/>
        </authorList>
    </citation>
    <scope>NUCLEOTIDE SEQUENCE [LARGE SCALE GENOMIC DNA]</scope>
    <source>
        <strain evidence="4">CCM</strain>
    </source>
</reference>
<proteinExistence type="predicted"/>
<dbReference type="Proteomes" id="UP001284771">
    <property type="component" value="Unassembled WGS sequence"/>
</dbReference>
<reference evidence="2" key="3">
    <citation type="submission" date="2024-05" db="EMBL/GenBank/DDBJ databases">
        <title>Draft genomic sequences of Priestia flexa CCM isolated from the soil of an abandoned mine contaminated by free cyanide in the high Andean zone of Tacna, Peru.</title>
        <authorList>
            <person name="Caceda Quiroz C.J."/>
            <person name="Maraza Chooque G.J."/>
            <person name="Fora Quispe G.L."/>
            <person name="Carpio Mamani M."/>
        </authorList>
    </citation>
    <scope>NUCLEOTIDE SEQUENCE</scope>
    <source>
        <strain evidence="2">CCM</strain>
    </source>
</reference>
<name>A0A8I1MI66_9BACI</name>